<reference evidence="1 2" key="1">
    <citation type="submission" date="2018-06" db="EMBL/GenBank/DDBJ databases">
        <title>Genomic Encyclopedia of Type Strains, Phase III (KMG-III): the genomes of soil and plant-associated and newly described type strains.</title>
        <authorList>
            <person name="Whitman W."/>
        </authorList>
    </citation>
    <scope>NUCLEOTIDE SEQUENCE [LARGE SCALE GENOMIC DNA]</scope>
    <source>
        <strain evidence="1 2">CGMCC 1.8979</strain>
    </source>
</reference>
<keyword evidence="2" id="KW-1185">Reference proteome</keyword>
<dbReference type="InterPro" id="IPR019688">
    <property type="entry name" value="DUF2533"/>
</dbReference>
<dbReference type="AlphaFoldDB" id="A0A327YBX5"/>
<name>A0A327YBX5_9BACL</name>
<sequence length="99" mass="11466">MSEVHHAITAHSNKQHMIVKRFLQLDTEREKYIEEAVSLCLKGEPFTVDRINAVTKQINDLAKQGIVPQRKYVTPAMVQEYVEKLRIKGEMSHEICCDK</sequence>
<evidence type="ECO:0000313" key="2">
    <source>
        <dbReference type="Proteomes" id="UP000248555"/>
    </source>
</evidence>
<dbReference type="OrthoDB" id="2679622at2"/>
<accession>A0A327YBX5</accession>
<dbReference type="RefSeq" id="WP_111645704.1">
    <property type="nucleotide sequence ID" value="NZ_QLMH01000010.1"/>
</dbReference>
<dbReference type="Pfam" id="PF10752">
    <property type="entry name" value="DUF2533"/>
    <property type="match status" value="1"/>
</dbReference>
<comment type="caution">
    <text evidence="1">The sequence shown here is derived from an EMBL/GenBank/DDBJ whole genome shotgun (WGS) entry which is preliminary data.</text>
</comment>
<gene>
    <name evidence="1" type="ORF">B0I26_110105</name>
</gene>
<dbReference type="EMBL" id="QLMH01000010">
    <property type="protein sequence ID" value="RAK18473.1"/>
    <property type="molecule type" value="Genomic_DNA"/>
</dbReference>
<organism evidence="1 2">
    <name type="scientific">Paranoxybacillus vitaminiphilus</name>
    <dbReference type="NCBI Taxonomy" id="581036"/>
    <lineage>
        <taxon>Bacteria</taxon>
        <taxon>Bacillati</taxon>
        <taxon>Bacillota</taxon>
        <taxon>Bacilli</taxon>
        <taxon>Bacillales</taxon>
        <taxon>Anoxybacillaceae</taxon>
        <taxon>Paranoxybacillus</taxon>
    </lineage>
</organism>
<proteinExistence type="predicted"/>
<dbReference type="Proteomes" id="UP000248555">
    <property type="component" value="Unassembled WGS sequence"/>
</dbReference>
<evidence type="ECO:0000313" key="1">
    <source>
        <dbReference type="EMBL" id="RAK18473.1"/>
    </source>
</evidence>
<protein>
    <submittedName>
        <fullName evidence="1">Uncharacterized protein DUF2533</fullName>
    </submittedName>
</protein>